<evidence type="ECO:0000259" key="1">
    <source>
        <dbReference type="Pfam" id="PF01966"/>
    </source>
</evidence>
<dbReference type="AlphaFoldDB" id="A0AAJ0MAQ9"/>
<keyword evidence="3" id="KW-1185">Reference proteome</keyword>
<organism evidence="2 3">
    <name type="scientific">Lasiosphaeria hispida</name>
    <dbReference type="NCBI Taxonomy" id="260671"/>
    <lineage>
        <taxon>Eukaryota</taxon>
        <taxon>Fungi</taxon>
        <taxon>Dikarya</taxon>
        <taxon>Ascomycota</taxon>
        <taxon>Pezizomycotina</taxon>
        <taxon>Sordariomycetes</taxon>
        <taxon>Sordariomycetidae</taxon>
        <taxon>Sordariales</taxon>
        <taxon>Lasiosphaeriaceae</taxon>
        <taxon>Lasiosphaeria</taxon>
    </lineage>
</organism>
<dbReference type="Pfam" id="PF01966">
    <property type="entry name" value="HD"/>
    <property type="match status" value="1"/>
</dbReference>
<name>A0AAJ0MAQ9_9PEZI</name>
<evidence type="ECO:0000313" key="3">
    <source>
        <dbReference type="Proteomes" id="UP001275084"/>
    </source>
</evidence>
<gene>
    <name evidence="2" type="ORF">B0T25DRAFT_612760</name>
</gene>
<dbReference type="Gene3D" id="1.10.3210.10">
    <property type="entry name" value="Hypothetical protein af1432"/>
    <property type="match status" value="1"/>
</dbReference>
<comment type="caution">
    <text evidence="2">The sequence shown here is derived from an EMBL/GenBank/DDBJ whole genome shotgun (WGS) entry which is preliminary data.</text>
</comment>
<dbReference type="CDD" id="cd00077">
    <property type="entry name" value="HDc"/>
    <property type="match status" value="1"/>
</dbReference>
<dbReference type="PANTHER" id="PTHR35569">
    <property type="entry name" value="CYANAMIDE HYDRATASE DDI2-RELATED"/>
    <property type="match status" value="1"/>
</dbReference>
<accession>A0AAJ0MAQ9</accession>
<dbReference type="SUPFAM" id="SSF109604">
    <property type="entry name" value="HD-domain/PDEase-like"/>
    <property type="match status" value="1"/>
</dbReference>
<dbReference type="EMBL" id="JAUIQD010000006">
    <property type="protein sequence ID" value="KAK3346337.1"/>
    <property type="molecule type" value="Genomic_DNA"/>
</dbReference>
<protein>
    <recommendedName>
        <fullName evidence="1">HD domain-containing protein</fullName>
    </recommendedName>
</protein>
<dbReference type="InterPro" id="IPR006674">
    <property type="entry name" value="HD_domain"/>
</dbReference>
<proteinExistence type="predicted"/>
<feature type="domain" description="HD" evidence="1">
    <location>
        <begin position="43"/>
        <end position="141"/>
    </location>
</feature>
<dbReference type="PANTHER" id="PTHR35569:SF1">
    <property type="entry name" value="CYANAMIDE HYDRATASE DDI2-RELATED"/>
    <property type="match status" value="1"/>
</dbReference>
<sequence length="234" mass="26303">MQYRLQKVCAPLPRRTLAGVSVVDTPVVRAAQSYARAHGADFVYAHIMRSWLLSALIVSHDADLSSAVDEEVLAVAALLHDLGWDRAPGSAVVSPDRRFEVDGAIAARRFLRGREEDGRGWEERRVQLVWDAIALHTERSIAWYKELEVQVVSKGIEMDFFGPNLGVTEAEYAAVVSEFPKTEFKNGFNETIVWLCQSKPDSTLNTWMQPWGERYVEGYEVEGKQAIDFLLSGM</sequence>
<dbReference type="Proteomes" id="UP001275084">
    <property type="component" value="Unassembled WGS sequence"/>
</dbReference>
<reference evidence="2" key="2">
    <citation type="submission" date="2023-06" db="EMBL/GenBank/DDBJ databases">
        <authorList>
            <consortium name="Lawrence Berkeley National Laboratory"/>
            <person name="Haridas S."/>
            <person name="Hensen N."/>
            <person name="Bonometti L."/>
            <person name="Westerberg I."/>
            <person name="Brannstrom I.O."/>
            <person name="Guillou S."/>
            <person name="Cros-Aarteil S."/>
            <person name="Calhoun S."/>
            <person name="Kuo A."/>
            <person name="Mondo S."/>
            <person name="Pangilinan J."/>
            <person name="Riley R."/>
            <person name="Labutti K."/>
            <person name="Andreopoulos B."/>
            <person name="Lipzen A."/>
            <person name="Chen C."/>
            <person name="Yanf M."/>
            <person name="Daum C."/>
            <person name="Ng V."/>
            <person name="Clum A."/>
            <person name="Steindorff A."/>
            <person name="Ohm R."/>
            <person name="Martin F."/>
            <person name="Silar P."/>
            <person name="Natvig D."/>
            <person name="Lalanne C."/>
            <person name="Gautier V."/>
            <person name="Ament-Velasquez S.L."/>
            <person name="Kruys A."/>
            <person name="Hutchinson M.I."/>
            <person name="Powell A.J."/>
            <person name="Barry K."/>
            <person name="Miller A.N."/>
            <person name="Grigoriev I.V."/>
            <person name="Debuchy R."/>
            <person name="Gladieux P."/>
            <person name="Thoren M.H."/>
            <person name="Johannesson H."/>
        </authorList>
    </citation>
    <scope>NUCLEOTIDE SEQUENCE</scope>
    <source>
        <strain evidence="2">CBS 955.72</strain>
    </source>
</reference>
<reference evidence="2" key="1">
    <citation type="journal article" date="2023" name="Mol. Phylogenet. Evol.">
        <title>Genome-scale phylogeny and comparative genomics of the fungal order Sordariales.</title>
        <authorList>
            <person name="Hensen N."/>
            <person name="Bonometti L."/>
            <person name="Westerberg I."/>
            <person name="Brannstrom I.O."/>
            <person name="Guillou S."/>
            <person name="Cros-Aarteil S."/>
            <person name="Calhoun S."/>
            <person name="Haridas S."/>
            <person name="Kuo A."/>
            <person name="Mondo S."/>
            <person name="Pangilinan J."/>
            <person name="Riley R."/>
            <person name="LaButti K."/>
            <person name="Andreopoulos B."/>
            <person name="Lipzen A."/>
            <person name="Chen C."/>
            <person name="Yan M."/>
            <person name="Daum C."/>
            <person name="Ng V."/>
            <person name="Clum A."/>
            <person name="Steindorff A."/>
            <person name="Ohm R.A."/>
            <person name="Martin F."/>
            <person name="Silar P."/>
            <person name="Natvig D.O."/>
            <person name="Lalanne C."/>
            <person name="Gautier V."/>
            <person name="Ament-Velasquez S.L."/>
            <person name="Kruys A."/>
            <person name="Hutchinson M.I."/>
            <person name="Powell A.J."/>
            <person name="Barry K."/>
            <person name="Miller A.N."/>
            <person name="Grigoriev I.V."/>
            <person name="Debuchy R."/>
            <person name="Gladieux P."/>
            <person name="Hiltunen Thoren M."/>
            <person name="Johannesson H."/>
        </authorList>
    </citation>
    <scope>NUCLEOTIDE SEQUENCE</scope>
    <source>
        <strain evidence="2">CBS 955.72</strain>
    </source>
</reference>
<evidence type="ECO:0000313" key="2">
    <source>
        <dbReference type="EMBL" id="KAK3346337.1"/>
    </source>
</evidence>
<dbReference type="InterPro" id="IPR003607">
    <property type="entry name" value="HD/PDEase_dom"/>
</dbReference>